<sequence>MKKLKQYQVITIKLYKKTATAEKQIPIASFIPIYMDVAAAKSNKRFMPCKQRSA</sequence>
<protein>
    <recommendedName>
        <fullName evidence="3">Arm DNA-binding domain-containing protein</fullName>
    </recommendedName>
</protein>
<accession>A0ABT6UEJ3</accession>
<dbReference type="Proteomes" id="UP001159075">
    <property type="component" value="Unassembled WGS sequence"/>
</dbReference>
<name>A0ABT6UEJ3_9GAMM</name>
<dbReference type="RefSeq" id="WP_282679708.1">
    <property type="nucleotide sequence ID" value="NZ_JAOTLW010000016.1"/>
</dbReference>
<evidence type="ECO:0000313" key="1">
    <source>
        <dbReference type="EMBL" id="MDI5832896.1"/>
    </source>
</evidence>
<evidence type="ECO:0000313" key="2">
    <source>
        <dbReference type="Proteomes" id="UP001159075"/>
    </source>
</evidence>
<evidence type="ECO:0008006" key="3">
    <source>
        <dbReference type="Google" id="ProtNLM"/>
    </source>
</evidence>
<comment type="caution">
    <text evidence="1">The sequence shown here is derived from an EMBL/GenBank/DDBJ whole genome shotgun (WGS) entry which is preliminary data.</text>
</comment>
<dbReference type="EMBL" id="JAOTLW010000016">
    <property type="protein sequence ID" value="MDI5832896.1"/>
    <property type="molecule type" value="Genomic_DNA"/>
</dbReference>
<keyword evidence="2" id="KW-1185">Reference proteome</keyword>
<gene>
    <name evidence="1" type="ORF">ODY93_15045</name>
</gene>
<organism evidence="1 2">
    <name type="scientific">Shewanella xiamenensis</name>
    <dbReference type="NCBI Taxonomy" id="332186"/>
    <lineage>
        <taxon>Bacteria</taxon>
        <taxon>Pseudomonadati</taxon>
        <taxon>Pseudomonadota</taxon>
        <taxon>Gammaproteobacteria</taxon>
        <taxon>Alteromonadales</taxon>
        <taxon>Shewanellaceae</taxon>
        <taxon>Shewanella</taxon>
    </lineage>
</organism>
<reference evidence="1 2" key="1">
    <citation type="submission" date="2022-09" db="EMBL/GenBank/DDBJ databases">
        <title>The outer-membrane cytochrome OmcA is essential for infection of Shewanella oneidensis by a zebrafish-associated bacteriophage.</title>
        <authorList>
            <person name="Grenfell A.W."/>
            <person name="Intile P."/>
            <person name="Mcfarlane J."/>
            <person name="Leung D."/>
            <person name="Abdalla K."/>
            <person name="Wold M."/>
            <person name="Kees E."/>
            <person name="Gralnick J."/>
        </authorList>
    </citation>
    <scope>NUCLEOTIDE SEQUENCE [LARGE SCALE GENOMIC DNA]</scope>
    <source>
        <strain evidence="1 2">NF-5</strain>
    </source>
</reference>
<proteinExistence type="predicted"/>